<gene>
    <name evidence="2" type="ORF">BXYJ_LOCUS12365</name>
</gene>
<keyword evidence="1" id="KW-0472">Membrane</keyword>
<feature type="transmembrane region" description="Helical" evidence="1">
    <location>
        <begin position="12"/>
        <end position="32"/>
    </location>
</feature>
<evidence type="ECO:0000313" key="4">
    <source>
        <dbReference type="Proteomes" id="UP000659654"/>
    </source>
</evidence>
<dbReference type="EMBL" id="CAJFCV020000005">
    <property type="protein sequence ID" value="CAG9124414.1"/>
    <property type="molecule type" value="Genomic_DNA"/>
</dbReference>
<evidence type="ECO:0000313" key="2">
    <source>
        <dbReference type="EMBL" id="CAD5232274.1"/>
    </source>
</evidence>
<organism evidence="3 5">
    <name type="scientific">Bursaphelenchus xylophilus</name>
    <name type="common">Pinewood nematode worm</name>
    <name type="synonym">Aphelenchoides xylophilus</name>
    <dbReference type="NCBI Taxonomy" id="6326"/>
    <lineage>
        <taxon>Eukaryota</taxon>
        <taxon>Metazoa</taxon>
        <taxon>Ecdysozoa</taxon>
        <taxon>Nematoda</taxon>
        <taxon>Chromadorea</taxon>
        <taxon>Rhabditida</taxon>
        <taxon>Tylenchina</taxon>
        <taxon>Tylenchomorpha</taxon>
        <taxon>Aphelenchoidea</taxon>
        <taxon>Aphelenchoididae</taxon>
        <taxon>Bursaphelenchus</taxon>
    </lineage>
</organism>
<reference evidence="2" key="2">
    <citation type="submission" date="2020-09" db="EMBL/GenBank/DDBJ databases">
        <authorList>
            <person name="Kikuchi T."/>
        </authorList>
    </citation>
    <scope>NUCLEOTIDE SEQUENCE</scope>
    <source>
        <strain evidence="2">Ka4C1</strain>
    </source>
</reference>
<name>A0A1I7RNZ8_BURXY</name>
<feature type="transmembrane region" description="Helical" evidence="1">
    <location>
        <begin position="52"/>
        <end position="70"/>
    </location>
</feature>
<dbReference type="WBParaSite" id="BXY_0243800.1">
    <property type="protein sequence ID" value="BXY_0243800.1"/>
    <property type="gene ID" value="BXY_0243800"/>
</dbReference>
<feature type="transmembrane region" description="Helical" evidence="1">
    <location>
        <begin position="135"/>
        <end position="154"/>
    </location>
</feature>
<reference evidence="5" key="1">
    <citation type="submission" date="2016-11" db="UniProtKB">
        <authorList>
            <consortium name="WormBaseParasite"/>
        </authorList>
    </citation>
    <scope>IDENTIFICATION</scope>
</reference>
<feature type="transmembrane region" description="Helical" evidence="1">
    <location>
        <begin position="166"/>
        <end position="187"/>
    </location>
</feature>
<dbReference type="Proteomes" id="UP000659654">
    <property type="component" value="Unassembled WGS sequence"/>
</dbReference>
<proteinExistence type="predicted"/>
<dbReference type="Proteomes" id="UP000582659">
    <property type="component" value="Unassembled WGS sequence"/>
</dbReference>
<keyword evidence="1" id="KW-0812">Transmembrane</keyword>
<keyword evidence="1" id="KW-1133">Transmembrane helix</keyword>
<dbReference type="EMBL" id="CAJFDI010000005">
    <property type="protein sequence ID" value="CAD5232274.1"/>
    <property type="molecule type" value="Genomic_DNA"/>
</dbReference>
<sequence>MNVARVLRRVVKYLTVFVLPTLTTFKLLGYALYDGHIVEHSKIEEFLSKYANVGYCVLASSICIMIYMVYHSVNYCLNQGRSEWYKVQCTNHYQKTFNLLLHSELFYFGISFAFLFLIFQFFTFGQTIYGNTPNFFIFFIMFTVSNLLLIILLYELEITKGYNYIIYLDFLLIFNNFLSNSLLLWTANHVIHIDHSITFVIILFISSLNKYLISEMLNSFFQQPKLPVISSVSDHLLPT</sequence>
<evidence type="ECO:0000313" key="5">
    <source>
        <dbReference type="WBParaSite" id="BXY_0243800.1"/>
    </source>
</evidence>
<evidence type="ECO:0000256" key="1">
    <source>
        <dbReference type="SAM" id="Phobius"/>
    </source>
</evidence>
<feature type="transmembrane region" description="Helical" evidence="1">
    <location>
        <begin position="105"/>
        <end position="129"/>
    </location>
</feature>
<dbReference type="OrthoDB" id="10624855at2759"/>
<keyword evidence="4" id="KW-1185">Reference proteome</keyword>
<accession>A0A1I7RNZ8</accession>
<dbReference type="AlphaFoldDB" id="A0A1I7RNZ8"/>
<evidence type="ECO:0000313" key="3">
    <source>
        <dbReference type="Proteomes" id="UP000095284"/>
    </source>
</evidence>
<dbReference type="Proteomes" id="UP000095284">
    <property type="component" value="Unplaced"/>
</dbReference>
<feature type="transmembrane region" description="Helical" evidence="1">
    <location>
        <begin position="193"/>
        <end position="213"/>
    </location>
</feature>
<protein>
    <submittedName>
        <fullName evidence="2">(pine wood nematode) hypothetical protein</fullName>
    </submittedName>
</protein>